<evidence type="ECO:0000256" key="1">
    <source>
        <dbReference type="SAM" id="MobiDB-lite"/>
    </source>
</evidence>
<name>A0A7J6RBB4_PEROL</name>
<accession>A0A7J6RBB4</accession>
<evidence type="ECO:0000313" key="2">
    <source>
        <dbReference type="EMBL" id="KAF4717895.1"/>
    </source>
</evidence>
<proteinExistence type="predicted"/>
<reference evidence="2 3" key="1">
    <citation type="submission" date="2020-04" db="EMBL/GenBank/DDBJ databases">
        <title>Perkinsus olseni comparative genomics.</title>
        <authorList>
            <person name="Bogema D.R."/>
        </authorList>
    </citation>
    <scope>NUCLEOTIDE SEQUENCE [LARGE SCALE GENOMIC DNA]</scope>
    <source>
        <strain evidence="2">ATCC PRA-205</strain>
    </source>
</reference>
<comment type="caution">
    <text evidence="2">The sequence shown here is derived from an EMBL/GenBank/DDBJ whole genome shotgun (WGS) entry which is preliminary data.</text>
</comment>
<dbReference type="Proteomes" id="UP000574390">
    <property type="component" value="Unassembled WGS sequence"/>
</dbReference>
<organism evidence="2 3">
    <name type="scientific">Perkinsus olseni</name>
    <name type="common">Perkinsus atlanticus</name>
    <dbReference type="NCBI Taxonomy" id="32597"/>
    <lineage>
        <taxon>Eukaryota</taxon>
        <taxon>Sar</taxon>
        <taxon>Alveolata</taxon>
        <taxon>Perkinsozoa</taxon>
        <taxon>Perkinsea</taxon>
        <taxon>Perkinsida</taxon>
        <taxon>Perkinsidae</taxon>
        <taxon>Perkinsus</taxon>
    </lineage>
</organism>
<evidence type="ECO:0000313" key="3">
    <source>
        <dbReference type="Proteomes" id="UP000574390"/>
    </source>
</evidence>
<feature type="non-terminal residue" evidence="2">
    <location>
        <position position="1"/>
    </location>
</feature>
<dbReference type="AlphaFoldDB" id="A0A7J6RBB4"/>
<sequence>GAAYRQILKKPYGLQERNIMNCGESKRSQWPRASVMSPEPEAEEEPWALDETLERQFDIRF</sequence>
<feature type="region of interest" description="Disordered" evidence="1">
    <location>
        <begin position="25"/>
        <end position="46"/>
    </location>
</feature>
<protein>
    <submittedName>
        <fullName evidence="2">Uncharacterized protein</fullName>
    </submittedName>
</protein>
<dbReference type="EMBL" id="JABANM010023430">
    <property type="protein sequence ID" value="KAF4717895.1"/>
    <property type="molecule type" value="Genomic_DNA"/>
</dbReference>
<gene>
    <name evidence="2" type="ORF">FOZ62_031994</name>
</gene>